<accession>A0A7R5WS67</accession>
<proteinExistence type="predicted"/>
<protein>
    <submittedName>
        <fullName evidence="1">Uncharacterized protein</fullName>
    </submittedName>
</protein>
<reference evidence="1 2" key="1">
    <citation type="submission" date="2015-04" db="EMBL/GenBank/DDBJ databases">
        <title>Diachasmimorpha longicaudata entomopoxvirus genome.</title>
        <authorList>
            <person name="Coffman K.A."/>
            <person name="Burke G.R."/>
        </authorList>
    </citation>
    <scope>NUCLEOTIDE SEQUENCE [LARGE SCALE GENOMIC DNA]</scope>
</reference>
<sequence length="112" mass="13270">MSSNNPDNSNLMKILAIVGQLTRNLLFDEKALEDYVLKILETPNNEYYHDIKDMWDIRQKNIDFWEAIGMTENNRKVLSIYNHNLTLTQIQLYILEKQNYHLKKVIALTVTK</sequence>
<name>A0A7R5WS67_9POXV</name>
<keyword evidence="2" id="KW-1185">Reference proteome</keyword>
<organism evidence="1 2">
    <name type="scientific">Diachasmimorpha longicaudata entomopoxvirus</name>
    <dbReference type="NCBI Taxonomy" id="109981"/>
    <lineage>
        <taxon>Viruses</taxon>
        <taxon>Varidnaviria</taxon>
        <taxon>Bamfordvirae</taxon>
        <taxon>Nucleocytoviricota</taxon>
        <taxon>Pokkesviricetes</taxon>
        <taxon>Chitovirales</taxon>
        <taxon>Poxviridae</taxon>
        <taxon>Entomopoxvirinae</taxon>
        <taxon>Epsilonentomopoxvirus</taxon>
        <taxon>Epsilonentomopoxvirus dlongicaudata</taxon>
        <taxon>Diachasmimorpha entomopoxvirus</taxon>
    </lineage>
</organism>
<dbReference type="EMBL" id="KR095315">
    <property type="protein sequence ID" value="AKS26448.1"/>
    <property type="molecule type" value="Genomic_DNA"/>
</dbReference>
<dbReference type="Proteomes" id="UP000593702">
    <property type="component" value="Segment"/>
</dbReference>
<evidence type="ECO:0000313" key="1">
    <source>
        <dbReference type="EMBL" id="AKS26448.1"/>
    </source>
</evidence>
<evidence type="ECO:0000313" key="2">
    <source>
        <dbReference type="Proteomes" id="UP000593702"/>
    </source>
</evidence>
<gene>
    <name evidence="1" type="ORF">DLEV_157</name>
</gene>